<sequence length="535" mass="58421">MLIRIKNINVVFDDDTALTIIAARALKLQTCLISHVTVIRKAVDARRYNNAPIYYVYTLDITINSKLSSNILRSLAKKKNIEIIKDSIKPITDIPAVKTPVRPVIAGFGPAGIFCALTLCRYGYKPIILERGNDVDTRHQDVKNFWQTGQLNPASNVQFGEGGAGTFSDGKLTTRVHDPKMQEILTDFVKAGAPAEIKYLHKPHIGTDILHTVVKNLRKKILAAGGEIHFASQLTDITIENNSIKNITLADHTIIDCQALFLAIGHSARDTYEMLYKKNIQMQAKPFAIGVRIEHPQNLIDSTQYGVDAGNPLLPTADYNLTFQDRQHNLSCYSFCMCPGGKVVAAASEENQITTNGMSYYKRNSGIANSALLTPVGPAEFGSNVLDGIKFQRHYEHLAFKLAGSNYFAPVQTVGDYLSHQSGNDKFLTAPTYAPGIKPVDLHDCLPASTAIALEAALSHFDKKLPGFAHKNAVMTGLEMRSSAPCRILRDKDTFMSLNTSGLYPVGEGAGYAGGIMSAAVDGVNAALSYIFSNK</sequence>
<evidence type="ECO:0000259" key="1">
    <source>
        <dbReference type="Pfam" id="PF21688"/>
    </source>
</evidence>
<dbReference type="PIRSF" id="PIRSF038984">
    <property type="entry name" value="FAD_binding_protein"/>
    <property type="match status" value="1"/>
</dbReference>
<feature type="domain" description="FAD-dependent protein C-terminal" evidence="1">
    <location>
        <begin position="286"/>
        <end position="482"/>
    </location>
</feature>
<dbReference type="InterPro" id="IPR028348">
    <property type="entry name" value="FAD-binding_protein"/>
</dbReference>
<dbReference type="AlphaFoldDB" id="A0A840UP27"/>
<dbReference type="Pfam" id="PF21688">
    <property type="entry name" value="FAD-depend_C"/>
    <property type="match status" value="1"/>
</dbReference>
<dbReference type="InterPro" id="IPR036188">
    <property type="entry name" value="FAD/NAD-bd_sf"/>
</dbReference>
<keyword evidence="3" id="KW-1185">Reference proteome</keyword>
<organism evidence="2 3">
    <name type="scientific">Pectinatus brassicae</name>
    <dbReference type="NCBI Taxonomy" id="862415"/>
    <lineage>
        <taxon>Bacteria</taxon>
        <taxon>Bacillati</taxon>
        <taxon>Bacillota</taxon>
        <taxon>Negativicutes</taxon>
        <taxon>Selenomonadales</taxon>
        <taxon>Selenomonadaceae</taxon>
        <taxon>Pectinatus</taxon>
    </lineage>
</organism>
<dbReference type="SUPFAM" id="SSF51905">
    <property type="entry name" value="FAD/NAD(P)-binding domain"/>
    <property type="match status" value="1"/>
</dbReference>
<accession>A0A840UP27</accession>
<comment type="caution">
    <text evidence="2">The sequence shown here is derived from an EMBL/GenBank/DDBJ whole genome shotgun (WGS) entry which is preliminary data.</text>
</comment>
<dbReference type="InterPro" id="IPR049516">
    <property type="entry name" value="FAD-depend_C"/>
</dbReference>
<dbReference type="PANTHER" id="PTHR42842">
    <property type="entry name" value="FAD/NAD(P)-BINDING OXIDOREDUCTASE"/>
    <property type="match status" value="1"/>
</dbReference>
<gene>
    <name evidence="2" type="ORF">HNR32_001106</name>
</gene>
<dbReference type="EMBL" id="JACHFH010000010">
    <property type="protein sequence ID" value="MBB5335962.1"/>
    <property type="molecule type" value="Genomic_DNA"/>
</dbReference>
<dbReference type="PANTHER" id="PTHR42842:SF3">
    <property type="entry name" value="FAD_NAD(P)-BINDING OXIDOREDUCTASE FAMILY PROTEIN"/>
    <property type="match status" value="1"/>
</dbReference>
<dbReference type="Proteomes" id="UP000559117">
    <property type="component" value="Unassembled WGS sequence"/>
</dbReference>
<reference evidence="2 3" key="1">
    <citation type="submission" date="2020-08" db="EMBL/GenBank/DDBJ databases">
        <title>Genomic Encyclopedia of Type Strains, Phase IV (KMG-IV): sequencing the most valuable type-strain genomes for metagenomic binning, comparative biology and taxonomic classification.</title>
        <authorList>
            <person name="Goeker M."/>
        </authorList>
    </citation>
    <scope>NUCLEOTIDE SEQUENCE [LARGE SCALE GENOMIC DNA]</scope>
    <source>
        <strain evidence="2 3">DSM 24661</strain>
    </source>
</reference>
<dbReference type="Gene3D" id="3.30.70.2700">
    <property type="match status" value="1"/>
</dbReference>
<name>A0A840UP27_9FIRM</name>
<proteinExistence type="predicted"/>
<evidence type="ECO:0000313" key="2">
    <source>
        <dbReference type="EMBL" id="MBB5335962.1"/>
    </source>
</evidence>
<dbReference type="Gene3D" id="3.50.50.60">
    <property type="entry name" value="FAD/NAD(P)-binding domain"/>
    <property type="match status" value="2"/>
</dbReference>
<dbReference type="RefSeq" id="WP_183860447.1">
    <property type="nucleotide sequence ID" value="NZ_JACHFH010000010.1"/>
</dbReference>
<protein>
    <recommendedName>
        <fullName evidence="1">FAD-dependent protein C-terminal domain-containing protein</fullName>
    </recommendedName>
</protein>
<evidence type="ECO:0000313" key="3">
    <source>
        <dbReference type="Proteomes" id="UP000559117"/>
    </source>
</evidence>